<comment type="similarity">
    <text evidence="1">Belongs to the transglycosylase Slt family.</text>
</comment>
<evidence type="ECO:0000256" key="1">
    <source>
        <dbReference type="ARBA" id="ARBA00007734"/>
    </source>
</evidence>
<dbReference type="Gene3D" id="1.25.20.10">
    <property type="entry name" value="Bacterial muramidases"/>
    <property type="match status" value="1"/>
</dbReference>
<dbReference type="Gene3D" id="1.10.530.10">
    <property type="match status" value="1"/>
</dbReference>
<feature type="signal peptide" evidence="3">
    <location>
        <begin position="1"/>
        <end position="32"/>
    </location>
</feature>
<evidence type="ECO:0000256" key="3">
    <source>
        <dbReference type="SAM" id="SignalP"/>
    </source>
</evidence>
<dbReference type="Pfam" id="PF01464">
    <property type="entry name" value="SLT"/>
    <property type="match status" value="1"/>
</dbReference>
<dbReference type="CDD" id="cd13401">
    <property type="entry name" value="Slt70-like"/>
    <property type="match status" value="1"/>
</dbReference>
<keyword evidence="6" id="KW-1185">Reference proteome</keyword>
<dbReference type="InterPro" id="IPR008258">
    <property type="entry name" value="Transglycosylase_SLT_dom_1"/>
</dbReference>
<dbReference type="InterPro" id="IPR023346">
    <property type="entry name" value="Lysozyme-like_dom_sf"/>
</dbReference>
<evidence type="ECO:0000313" key="6">
    <source>
        <dbReference type="Proteomes" id="UP001209701"/>
    </source>
</evidence>
<accession>A0ABT2YHY5</accession>
<proteinExistence type="inferred from homology"/>
<dbReference type="PANTHER" id="PTHR37423">
    <property type="entry name" value="SOLUBLE LYTIC MUREIN TRANSGLYCOSYLASE-RELATED"/>
    <property type="match status" value="1"/>
</dbReference>
<feature type="domain" description="Transglycosylase SLT" evidence="4">
    <location>
        <begin position="510"/>
        <end position="610"/>
    </location>
</feature>
<evidence type="ECO:0000256" key="2">
    <source>
        <dbReference type="ARBA" id="ARBA00022729"/>
    </source>
</evidence>
<dbReference type="PANTHER" id="PTHR37423:SF5">
    <property type="entry name" value="SOLUBLE LYTIC MUREIN TRANSGLYCOSYLASE"/>
    <property type="match status" value="1"/>
</dbReference>
<evidence type="ECO:0000259" key="4">
    <source>
        <dbReference type="Pfam" id="PF01464"/>
    </source>
</evidence>
<dbReference type="Proteomes" id="UP001209701">
    <property type="component" value="Unassembled WGS sequence"/>
</dbReference>
<keyword evidence="2 3" id="KW-0732">Signal</keyword>
<gene>
    <name evidence="5" type="ORF">LNV07_15840</name>
</gene>
<feature type="chain" id="PRO_5047411586" evidence="3">
    <location>
        <begin position="33"/>
        <end position="676"/>
    </location>
</feature>
<dbReference type="RefSeq" id="WP_263572142.1">
    <property type="nucleotide sequence ID" value="NZ_JAJIRN010000007.1"/>
</dbReference>
<protein>
    <submittedName>
        <fullName evidence="5">Lytic transglycosylase domain-containing protein</fullName>
    </submittedName>
</protein>
<dbReference type="EMBL" id="JAJIRN010000007">
    <property type="protein sequence ID" value="MCV2369550.1"/>
    <property type="molecule type" value="Genomic_DNA"/>
</dbReference>
<reference evidence="5 6" key="1">
    <citation type="submission" date="2021-11" db="EMBL/GenBank/DDBJ databases">
        <authorList>
            <person name="Liang Q."/>
            <person name="Mou H."/>
            <person name="Liu Z."/>
        </authorList>
    </citation>
    <scope>NUCLEOTIDE SEQUENCE [LARGE SCALE GENOMIC DNA]</scope>
    <source>
        <strain evidence="5 6">CHU3</strain>
    </source>
</reference>
<name>A0ABT2YHY5_9BURK</name>
<evidence type="ECO:0000313" key="5">
    <source>
        <dbReference type="EMBL" id="MCV2369550.1"/>
    </source>
</evidence>
<sequence length="676" mass="75479">MCKRNVLAVYGALSAIALTLSLALGAPDLAQAQTSAALTQPDIVLEAHDAQRRKDRKRLGAINEVAQAQRHPLAPWIDYWELGLRLGEVSQPEVTAFYLRWPGTYVEDRLRNDWLLELGRRRDWKNFAVDHQRYQMRDDREVACYLLLSEHVGGRNVAEQARASWLAQRDGDDGCQLLATTLLDAKQFSPADVWLKLRLAVELQRPRAIKQAAGLLGKPVELALSELQDNPTRYIGRKAKGGARTHTELATLALMRVAANDPAQAAELMFKRWEAELPHDLAAWVWAQIGRQAAFKLQPEANDYFERAFKQQAKHKQAPEWSSDTLSWLARAALRGGQWQLVLRAIGKLSPADQADPAWQFWRARALLATAAEGAAGEPIRAEARGLLQAIISPLTFYGRLAGEELGLPLQLPATPSPLTPTERKQAQGHAGLTSALLLIDIGLRNEGVREWNFSLMRMSDRELRAAAQEACDREIWDRCINTSDRTRVEIDIGQRFPTPHRQQLLTKSREVGVDPAYVYGLIRQESRFVMDARSHVGASGLMQVMPATARWTAKKIGTDFRPEYMTDRDFNIKIGASYLKLVLDDFGGSMAMAAAAYNAGPGRPRRWREGPVLDAAIWAENIPFNETRDYVKKVLTNSALYAQVLGLDSSSLRARLGQQIGPRDSSANITPAEQQ</sequence>
<comment type="caution">
    <text evidence="5">The sequence shown here is derived from an EMBL/GenBank/DDBJ whole genome shotgun (WGS) entry which is preliminary data.</text>
</comment>
<dbReference type="SUPFAM" id="SSF53955">
    <property type="entry name" value="Lysozyme-like"/>
    <property type="match status" value="1"/>
</dbReference>
<organism evidence="5 6">
    <name type="scientific">Roseateles oligotrophus</name>
    <dbReference type="NCBI Taxonomy" id="1769250"/>
    <lineage>
        <taxon>Bacteria</taxon>
        <taxon>Pseudomonadati</taxon>
        <taxon>Pseudomonadota</taxon>
        <taxon>Betaproteobacteria</taxon>
        <taxon>Burkholderiales</taxon>
        <taxon>Sphaerotilaceae</taxon>
        <taxon>Roseateles</taxon>
    </lineage>
</organism>
<dbReference type="SUPFAM" id="SSF48435">
    <property type="entry name" value="Bacterial muramidases"/>
    <property type="match status" value="1"/>
</dbReference>
<dbReference type="InterPro" id="IPR008939">
    <property type="entry name" value="Lytic_TGlycosylase_superhlx_U"/>
</dbReference>